<dbReference type="Proteomes" id="UP000030982">
    <property type="component" value="Unassembled WGS sequence"/>
</dbReference>
<evidence type="ECO:0000313" key="13">
    <source>
        <dbReference type="Proteomes" id="UP000030982"/>
    </source>
</evidence>
<evidence type="ECO:0000256" key="5">
    <source>
        <dbReference type="ARBA" id="ARBA00022741"/>
    </source>
</evidence>
<dbReference type="EC" id="2.7.13.3" evidence="2"/>
<evidence type="ECO:0000256" key="4">
    <source>
        <dbReference type="ARBA" id="ARBA00022679"/>
    </source>
</evidence>
<dbReference type="OrthoDB" id="227596at2"/>
<evidence type="ECO:0000256" key="9">
    <source>
        <dbReference type="SAM" id="Coils"/>
    </source>
</evidence>
<proteinExistence type="predicted"/>
<dbReference type="InterPro" id="IPR003594">
    <property type="entry name" value="HATPase_dom"/>
</dbReference>
<dbReference type="Pfam" id="PF23539">
    <property type="entry name" value="DUF7134"/>
    <property type="match status" value="1"/>
</dbReference>
<comment type="caution">
    <text evidence="12">The sequence shown here is derived from an EMBL/GenBank/DDBJ whole genome shotgun (WGS) entry which is preliminary data.</text>
</comment>
<keyword evidence="10" id="KW-0472">Membrane</keyword>
<dbReference type="EMBL" id="JTDL01000152">
    <property type="protein sequence ID" value="KHL00497.1"/>
    <property type="molecule type" value="Genomic_DNA"/>
</dbReference>
<dbReference type="InterPro" id="IPR050482">
    <property type="entry name" value="Sensor_HK_TwoCompSys"/>
</dbReference>
<evidence type="ECO:0000256" key="6">
    <source>
        <dbReference type="ARBA" id="ARBA00022777"/>
    </source>
</evidence>
<protein>
    <recommendedName>
        <fullName evidence="2">histidine kinase</fullName>
        <ecNumber evidence="2">2.7.13.3</ecNumber>
    </recommendedName>
</protein>
<feature type="transmembrane region" description="Helical" evidence="10">
    <location>
        <begin position="105"/>
        <end position="124"/>
    </location>
</feature>
<keyword evidence="10" id="KW-1133">Transmembrane helix</keyword>
<evidence type="ECO:0000256" key="7">
    <source>
        <dbReference type="ARBA" id="ARBA00022840"/>
    </source>
</evidence>
<dbReference type="Pfam" id="PF07730">
    <property type="entry name" value="HisKA_3"/>
    <property type="match status" value="1"/>
</dbReference>
<feature type="coiled-coil region" evidence="9">
    <location>
        <begin position="166"/>
        <end position="193"/>
    </location>
</feature>
<comment type="catalytic activity">
    <reaction evidence="1">
        <text>ATP + protein L-histidine = ADP + protein N-phospho-L-histidine.</text>
        <dbReference type="EC" id="2.7.13.3"/>
    </reaction>
</comment>
<dbReference type="SUPFAM" id="SSF55874">
    <property type="entry name" value="ATPase domain of HSP90 chaperone/DNA topoisomerase II/histidine kinase"/>
    <property type="match status" value="1"/>
</dbReference>
<evidence type="ECO:0000256" key="2">
    <source>
        <dbReference type="ARBA" id="ARBA00012438"/>
    </source>
</evidence>
<keyword evidence="9" id="KW-0175">Coiled coil</keyword>
<dbReference type="GO" id="GO:0046983">
    <property type="term" value="F:protein dimerization activity"/>
    <property type="evidence" value="ECO:0007669"/>
    <property type="project" value="InterPro"/>
</dbReference>
<organism evidence="12 13">
    <name type="scientific">Sinomonas humi</name>
    <dbReference type="NCBI Taxonomy" id="1338436"/>
    <lineage>
        <taxon>Bacteria</taxon>
        <taxon>Bacillati</taxon>
        <taxon>Actinomycetota</taxon>
        <taxon>Actinomycetes</taxon>
        <taxon>Micrococcales</taxon>
        <taxon>Micrococcaceae</taxon>
        <taxon>Sinomonas</taxon>
    </lineage>
</organism>
<feature type="domain" description="Histidine kinase/HSP90-like ATPase" evidence="11">
    <location>
        <begin position="306"/>
        <end position="400"/>
    </location>
</feature>
<keyword evidence="4" id="KW-0808">Transferase</keyword>
<feature type="transmembrane region" description="Helical" evidence="10">
    <location>
        <begin position="144"/>
        <end position="162"/>
    </location>
</feature>
<reference evidence="12 13" key="1">
    <citation type="submission" date="2014-09" db="EMBL/GenBank/DDBJ databases">
        <title>Genome sequence of Sinomonas sp. MUSC 117.</title>
        <authorList>
            <person name="Lee L.-H."/>
        </authorList>
    </citation>
    <scope>NUCLEOTIDE SEQUENCE [LARGE SCALE GENOMIC DNA]</scope>
    <source>
        <strain evidence="12 13">MUSC 117</strain>
    </source>
</reference>
<feature type="transmembrane region" description="Helical" evidence="10">
    <location>
        <begin position="59"/>
        <end position="76"/>
    </location>
</feature>
<evidence type="ECO:0000256" key="8">
    <source>
        <dbReference type="ARBA" id="ARBA00023012"/>
    </source>
</evidence>
<dbReference type="AlphaFoldDB" id="A0A0B2AFN5"/>
<dbReference type="RefSeq" id="WP_043127912.1">
    <property type="nucleotide sequence ID" value="NZ_JTDL01000152.1"/>
</dbReference>
<dbReference type="GO" id="GO:0000155">
    <property type="term" value="F:phosphorelay sensor kinase activity"/>
    <property type="evidence" value="ECO:0007669"/>
    <property type="project" value="InterPro"/>
</dbReference>
<keyword evidence="10" id="KW-0812">Transmembrane</keyword>
<dbReference type="STRING" id="1338436.LK10_20140"/>
<evidence type="ECO:0000256" key="3">
    <source>
        <dbReference type="ARBA" id="ARBA00022553"/>
    </source>
</evidence>
<dbReference type="InterPro" id="IPR036890">
    <property type="entry name" value="HATPase_C_sf"/>
</dbReference>
<keyword evidence="8" id="KW-0902">Two-component regulatory system</keyword>
<dbReference type="InterPro" id="IPR055558">
    <property type="entry name" value="DUF7134"/>
</dbReference>
<name>A0A0B2AFN5_9MICC</name>
<evidence type="ECO:0000256" key="10">
    <source>
        <dbReference type="SAM" id="Phobius"/>
    </source>
</evidence>
<gene>
    <name evidence="12" type="ORF">LK10_20140</name>
</gene>
<keyword evidence="7" id="KW-0067">ATP-binding</keyword>
<keyword evidence="13" id="KW-1185">Reference proteome</keyword>
<evidence type="ECO:0000313" key="12">
    <source>
        <dbReference type="EMBL" id="KHL00497.1"/>
    </source>
</evidence>
<dbReference type="CDD" id="cd16917">
    <property type="entry name" value="HATPase_UhpB-NarQ-NarX-like"/>
    <property type="match status" value="1"/>
</dbReference>
<dbReference type="PANTHER" id="PTHR24421">
    <property type="entry name" value="NITRATE/NITRITE SENSOR PROTEIN NARX-RELATED"/>
    <property type="match status" value="1"/>
</dbReference>
<keyword evidence="5" id="KW-0547">Nucleotide-binding</keyword>
<keyword evidence="3" id="KW-0597">Phosphoprotein</keyword>
<evidence type="ECO:0000259" key="11">
    <source>
        <dbReference type="SMART" id="SM00387"/>
    </source>
</evidence>
<sequence length="401" mass="42295">MRLHHRLYRWAQAHPGRVDALMALGLFLFLSAPYEFAFRPRELVFSALVIAPLAWRRTRPVASGAVVAAACLIEVILGNQPVAAQALALATVFSLAAYAPRWASLGGLIAGLVGGFLFVLRYFVLPMTASAYLSTGEAGVRVPVQLVGGVAIGAVVLVAWTLGDLARARRLAVQALEDRARRLEVEREQERGLAAADERSRIAREMHDIVAHSLSVIIAQADGARYAAAQEPGLAVAALGTIGETGRGSLREMRRLLGVLRSDGAAPTRPLPTLDDLPSLLDAVRRAGLVVGFQGDGAPRGALPAGAELTAYRVVQESLTNVFKHAGPRAAASVVRRWTARGLELDVADDGRGAAADTSGGEGQGLHGMAERVALYDGSVDAGPLPGGGFRVRAFIPYTEA</sequence>
<dbReference type="GO" id="GO:0016020">
    <property type="term" value="C:membrane"/>
    <property type="evidence" value="ECO:0007669"/>
    <property type="project" value="InterPro"/>
</dbReference>
<dbReference type="SMART" id="SM00387">
    <property type="entry name" value="HATPase_c"/>
    <property type="match status" value="1"/>
</dbReference>
<dbReference type="PANTHER" id="PTHR24421:SF10">
    <property type="entry name" value="NITRATE_NITRITE SENSOR PROTEIN NARQ"/>
    <property type="match status" value="1"/>
</dbReference>
<dbReference type="Pfam" id="PF02518">
    <property type="entry name" value="HATPase_c"/>
    <property type="match status" value="1"/>
</dbReference>
<dbReference type="InterPro" id="IPR011712">
    <property type="entry name" value="Sig_transdc_His_kin_sub3_dim/P"/>
</dbReference>
<evidence type="ECO:0000256" key="1">
    <source>
        <dbReference type="ARBA" id="ARBA00000085"/>
    </source>
</evidence>
<dbReference type="Gene3D" id="3.30.565.10">
    <property type="entry name" value="Histidine kinase-like ATPase, C-terminal domain"/>
    <property type="match status" value="1"/>
</dbReference>
<dbReference type="GO" id="GO:0005524">
    <property type="term" value="F:ATP binding"/>
    <property type="evidence" value="ECO:0007669"/>
    <property type="project" value="UniProtKB-KW"/>
</dbReference>
<dbReference type="Gene3D" id="1.20.5.1930">
    <property type="match status" value="1"/>
</dbReference>
<accession>A0A0B2AFN5</accession>
<keyword evidence="6 12" id="KW-0418">Kinase</keyword>